<name>A0A2N5HJQ9_9BACI</name>
<evidence type="ECO:0000256" key="1">
    <source>
        <dbReference type="SAM" id="Phobius"/>
    </source>
</evidence>
<keyword evidence="1" id="KW-1133">Transmembrane helix</keyword>
<evidence type="ECO:0000313" key="3">
    <source>
        <dbReference type="EMBL" id="PLS05769.1"/>
    </source>
</evidence>
<protein>
    <recommendedName>
        <fullName evidence="2">DUF5658 domain-containing protein</fullName>
    </recommendedName>
</protein>
<evidence type="ECO:0000259" key="2">
    <source>
        <dbReference type="Pfam" id="PF18902"/>
    </source>
</evidence>
<dbReference type="Pfam" id="PF18902">
    <property type="entry name" value="DUF5658"/>
    <property type="match status" value="1"/>
</dbReference>
<feature type="domain" description="DUF5658" evidence="2">
    <location>
        <begin position="5"/>
        <end position="92"/>
    </location>
</feature>
<dbReference type="OrthoDB" id="2884515at2"/>
<dbReference type="Proteomes" id="UP000234950">
    <property type="component" value="Unassembled WGS sequence"/>
</dbReference>
<reference evidence="3 4" key="1">
    <citation type="submission" date="2017-11" db="EMBL/GenBank/DDBJ databases">
        <title>Comparitive Functional Genomics of Dry Heat Resistant strains isolated from the Viking Spacecraft.</title>
        <authorList>
            <person name="Seuylemezian A."/>
            <person name="Cooper K."/>
            <person name="Vaishampayan P."/>
        </authorList>
    </citation>
    <scope>NUCLEOTIDE SEQUENCE [LARGE SCALE GENOMIC DNA]</scope>
    <source>
        <strain evidence="3 4">V32-6</strain>
    </source>
</reference>
<feature type="transmembrane region" description="Helical" evidence="1">
    <location>
        <begin position="44"/>
        <end position="62"/>
    </location>
</feature>
<keyword evidence="1" id="KW-0812">Transmembrane</keyword>
<evidence type="ECO:0000313" key="4">
    <source>
        <dbReference type="Proteomes" id="UP000234950"/>
    </source>
</evidence>
<keyword evidence="4" id="KW-1185">Reference proteome</keyword>
<proteinExistence type="predicted"/>
<accession>A0A2N5HJQ9</accession>
<gene>
    <name evidence="3" type="ORF">CVD27_08660</name>
</gene>
<sequence>MKPCIFLIAACLMDAVLTHFGISSGFIEEGNPMMREVIATGWTYFYLIKILLPLVLLGLFYLRPFKGRIRTLLISTCILYLSVLAYHMVWIVLYLNTST</sequence>
<dbReference type="RefSeq" id="WP_101647499.1">
    <property type="nucleotide sequence ID" value="NZ_PGVE01000037.1"/>
</dbReference>
<organism evidence="3 4">
    <name type="scientific">Neobacillus cucumis</name>
    <dbReference type="NCBI Taxonomy" id="1740721"/>
    <lineage>
        <taxon>Bacteria</taxon>
        <taxon>Bacillati</taxon>
        <taxon>Bacillota</taxon>
        <taxon>Bacilli</taxon>
        <taxon>Bacillales</taxon>
        <taxon>Bacillaceae</taxon>
        <taxon>Neobacillus</taxon>
    </lineage>
</organism>
<dbReference type="InterPro" id="IPR043717">
    <property type="entry name" value="DUF5658"/>
</dbReference>
<keyword evidence="1" id="KW-0472">Membrane</keyword>
<feature type="transmembrane region" description="Helical" evidence="1">
    <location>
        <begin position="71"/>
        <end position="95"/>
    </location>
</feature>
<comment type="caution">
    <text evidence="3">The sequence shown here is derived from an EMBL/GenBank/DDBJ whole genome shotgun (WGS) entry which is preliminary data.</text>
</comment>
<dbReference type="EMBL" id="PGVE01000037">
    <property type="protein sequence ID" value="PLS05769.1"/>
    <property type="molecule type" value="Genomic_DNA"/>
</dbReference>
<dbReference type="AlphaFoldDB" id="A0A2N5HJQ9"/>